<name>A0ABN7UD83_GIGMA</name>
<dbReference type="InterPro" id="IPR053013">
    <property type="entry name" value="LAT"/>
</dbReference>
<organism evidence="1 2">
    <name type="scientific">Gigaspora margarita</name>
    <dbReference type="NCBI Taxonomy" id="4874"/>
    <lineage>
        <taxon>Eukaryota</taxon>
        <taxon>Fungi</taxon>
        <taxon>Fungi incertae sedis</taxon>
        <taxon>Mucoromycota</taxon>
        <taxon>Glomeromycotina</taxon>
        <taxon>Glomeromycetes</taxon>
        <taxon>Diversisporales</taxon>
        <taxon>Gigasporaceae</taxon>
        <taxon>Gigaspora</taxon>
    </lineage>
</organism>
<dbReference type="PANTHER" id="PTHR34815:SF2">
    <property type="entry name" value="N-ACETYLTRANSFERASE DOMAIN-CONTAINING PROTEIN"/>
    <property type="match status" value="1"/>
</dbReference>
<keyword evidence="2" id="KW-1185">Reference proteome</keyword>
<dbReference type="EMBL" id="CAJVQB010002248">
    <property type="protein sequence ID" value="CAG8567595.1"/>
    <property type="molecule type" value="Genomic_DNA"/>
</dbReference>
<sequence length="153" mass="17704">MPSELEYQDLVLVEYRHKGYITKLIELLNDKLIIAINQSNIETTINLIFLQCETCKFKGLITLLFGQIQEVIGYYITSLFTPLQYRHKGYATKLMELLNDKLIVAINQSNIETTINSIFLQCETCKLKGLIILLFRQIQKVIGYYITSLFTPS</sequence>
<accession>A0ABN7UD83</accession>
<protein>
    <submittedName>
        <fullName evidence="1">31320_t:CDS:1</fullName>
    </submittedName>
</protein>
<dbReference type="Proteomes" id="UP000789901">
    <property type="component" value="Unassembled WGS sequence"/>
</dbReference>
<dbReference type="PANTHER" id="PTHR34815">
    <property type="entry name" value="LYSINE ACETYLTRANSFERASE"/>
    <property type="match status" value="1"/>
</dbReference>
<reference evidence="1 2" key="1">
    <citation type="submission" date="2021-06" db="EMBL/GenBank/DDBJ databases">
        <authorList>
            <person name="Kallberg Y."/>
            <person name="Tangrot J."/>
            <person name="Rosling A."/>
        </authorList>
    </citation>
    <scope>NUCLEOTIDE SEQUENCE [LARGE SCALE GENOMIC DNA]</scope>
    <source>
        <strain evidence="1 2">120-4 pot B 10/14</strain>
    </source>
</reference>
<comment type="caution">
    <text evidence="1">The sequence shown here is derived from an EMBL/GenBank/DDBJ whole genome shotgun (WGS) entry which is preliminary data.</text>
</comment>
<proteinExistence type="predicted"/>
<evidence type="ECO:0000313" key="1">
    <source>
        <dbReference type="EMBL" id="CAG8567595.1"/>
    </source>
</evidence>
<evidence type="ECO:0000313" key="2">
    <source>
        <dbReference type="Proteomes" id="UP000789901"/>
    </source>
</evidence>
<gene>
    <name evidence="1" type="ORF">GMARGA_LOCUS5325</name>
</gene>